<evidence type="ECO:0000256" key="1">
    <source>
        <dbReference type="SAM" id="MobiDB-lite"/>
    </source>
</evidence>
<feature type="compositionally biased region" description="Pro residues" evidence="1">
    <location>
        <begin position="33"/>
        <end position="44"/>
    </location>
</feature>
<accession>A0AAD7IQ64</accession>
<evidence type="ECO:0000313" key="2">
    <source>
        <dbReference type="EMBL" id="KAJ7747852.1"/>
    </source>
</evidence>
<dbReference type="AlphaFoldDB" id="A0AAD7IQ64"/>
<comment type="caution">
    <text evidence="2">The sequence shown here is derived from an EMBL/GenBank/DDBJ whole genome shotgun (WGS) entry which is preliminary data.</text>
</comment>
<dbReference type="Proteomes" id="UP001215598">
    <property type="component" value="Unassembled WGS sequence"/>
</dbReference>
<evidence type="ECO:0000313" key="3">
    <source>
        <dbReference type="Proteomes" id="UP001215598"/>
    </source>
</evidence>
<organism evidence="2 3">
    <name type="scientific">Mycena metata</name>
    <dbReference type="NCBI Taxonomy" id="1033252"/>
    <lineage>
        <taxon>Eukaryota</taxon>
        <taxon>Fungi</taxon>
        <taxon>Dikarya</taxon>
        <taxon>Basidiomycota</taxon>
        <taxon>Agaricomycotina</taxon>
        <taxon>Agaricomycetes</taxon>
        <taxon>Agaricomycetidae</taxon>
        <taxon>Agaricales</taxon>
        <taxon>Marasmiineae</taxon>
        <taxon>Mycenaceae</taxon>
        <taxon>Mycena</taxon>
    </lineage>
</organism>
<proteinExistence type="predicted"/>
<sequence>MNHNFQRKNAENKDTNETAIIPGGTRRPSFNLKPPPLNPPPDPFESPLEELESLLDELEEIDDPELPAAVETAVLTVPTLPPIPMVVLPIATVVPVPLDVPETRRGADGKSGRGAIRDMTLAIDTLLRDVVRDNANVNHAAITLAFLKTIAHTAAACSTAVQEETQPALGVSVWRARRVNTGVVAAKADISRFNTRQNQENSAD</sequence>
<keyword evidence="3" id="KW-1185">Reference proteome</keyword>
<protein>
    <submittedName>
        <fullName evidence="2">Uncharacterized protein</fullName>
    </submittedName>
</protein>
<dbReference type="EMBL" id="JARKIB010000075">
    <property type="protein sequence ID" value="KAJ7747852.1"/>
    <property type="molecule type" value="Genomic_DNA"/>
</dbReference>
<gene>
    <name evidence="2" type="ORF">B0H16DRAFT_1461938</name>
</gene>
<name>A0AAD7IQ64_9AGAR</name>
<feature type="region of interest" description="Disordered" evidence="1">
    <location>
        <begin position="1"/>
        <end position="47"/>
    </location>
</feature>
<reference evidence="2" key="1">
    <citation type="submission" date="2023-03" db="EMBL/GenBank/DDBJ databases">
        <title>Massive genome expansion in bonnet fungi (Mycena s.s.) driven by repeated elements and novel gene families across ecological guilds.</title>
        <authorList>
            <consortium name="Lawrence Berkeley National Laboratory"/>
            <person name="Harder C.B."/>
            <person name="Miyauchi S."/>
            <person name="Viragh M."/>
            <person name="Kuo A."/>
            <person name="Thoen E."/>
            <person name="Andreopoulos B."/>
            <person name="Lu D."/>
            <person name="Skrede I."/>
            <person name="Drula E."/>
            <person name="Henrissat B."/>
            <person name="Morin E."/>
            <person name="Kohler A."/>
            <person name="Barry K."/>
            <person name="LaButti K."/>
            <person name="Morin E."/>
            <person name="Salamov A."/>
            <person name="Lipzen A."/>
            <person name="Mereny Z."/>
            <person name="Hegedus B."/>
            <person name="Baldrian P."/>
            <person name="Stursova M."/>
            <person name="Weitz H."/>
            <person name="Taylor A."/>
            <person name="Grigoriev I.V."/>
            <person name="Nagy L.G."/>
            <person name="Martin F."/>
            <person name="Kauserud H."/>
        </authorList>
    </citation>
    <scope>NUCLEOTIDE SEQUENCE</scope>
    <source>
        <strain evidence="2">CBHHK182m</strain>
    </source>
</reference>